<reference evidence="2 3" key="1">
    <citation type="journal article" date="2015" name="Microbiome">
        <title>Genomic resolution of linkages in carbon, nitrogen, and sulfur cycling among widespread estuary sediment bacteria.</title>
        <authorList>
            <person name="Baker B.J."/>
            <person name="Lazar C.S."/>
            <person name="Teske A.P."/>
            <person name="Dick G.J."/>
        </authorList>
    </citation>
    <scope>NUCLEOTIDE SEQUENCE [LARGE SCALE GENOMIC DNA]</scope>
    <source>
        <strain evidence="2">SM1_77</strain>
    </source>
</reference>
<evidence type="ECO:0000313" key="2">
    <source>
        <dbReference type="EMBL" id="KPL15439.1"/>
    </source>
</evidence>
<feature type="non-terminal residue" evidence="2">
    <location>
        <position position="173"/>
    </location>
</feature>
<name>A0A0S8K0C0_UNCW3</name>
<feature type="compositionally biased region" description="Basic and acidic residues" evidence="1">
    <location>
        <begin position="22"/>
        <end position="41"/>
    </location>
</feature>
<dbReference type="Proteomes" id="UP000050975">
    <property type="component" value="Unassembled WGS sequence"/>
</dbReference>
<sequence length="173" mass="19484">MASGIGSFLGGLAQGYQTSQEMEQRQQAIERDKERMALDKDRFALEKDRAERDAKMADLTRQQTEMQIAAAKSEQEFQNDLKSQLAQFANETKAGYEAEEISPDGKTVAFRRFQDGPSAVAEAKARGNQFRPGSLKRVAEMDEMDKQLQFADRFNAVLMKHGKLTPEMQDAAR</sequence>
<dbReference type="AlphaFoldDB" id="A0A0S8K0C0"/>
<feature type="region of interest" description="Disordered" evidence="1">
    <location>
        <begin position="1"/>
        <end position="41"/>
    </location>
</feature>
<proteinExistence type="predicted"/>
<evidence type="ECO:0000256" key="1">
    <source>
        <dbReference type="SAM" id="MobiDB-lite"/>
    </source>
</evidence>
<accession>A0A0S8K0C0</accession>
<organism evidence="2 3">
    <name type="scientific">candidate division WOR_3 bacterium SM1_77</name>
    <dbReference type="NCBI Taxonomy" id="1703778"/>
    <lineage>
        <taxon>Bacteria</taxon>
        <taxon>Bacteria division WOR-3</taxon>
    </lineage>
</organism>
<protein>
    <submittedName>
        <fullName evidence="2">Uncharacterized protein</fullName>
    </submittedName>
</protein>
<comment type="caution">
    <text evidence="2">The sequence shown here is derived from an EMBL/GenBank/DDBJ whole genome shotgun (WGS) entry which is preliminary data.</text>
</comment>
<evidence type="ECO:0000313" key="3">
    <source>
        <dbReference type="Proteomes" id="UP000050975"/>
    </source>
</evidence>
<gene>
    <name evidence="2" type="ORF">AMJ74_01365</name>
</gene>
<dbReference type="EMBL" id="LJVE01000014">
    <property type="protein sequence ID" value="KPL15439.1"/>
    <property type="molecule type" value="Genomic_DNA"/>
</dbReference>